<dbReference type="Proteomes" id="UP000823935">
    <property type="component" value="Unassembled WGS sequence"/>
</dbReference>
<feature type="transmembrane region" description="Helical" evidence="1">
    <location>
        <begin position="117"/>
        <end position="137"/>
    </location>
</feature>
<evidence type="ECO:0000313" key="3">
    <source>
        <dbReference type="EMBL" id="HIS32360.1"/>
    </source>
</evidence>
<accession>A0A9D1JKP5</accession>
<reference evidence="3" key="1">
    <citation type="submission" date="2020-10" db="EMBL/GenBank/DDBJ databases">
        <authorList>
            <person name="Gilroy R."/>
        </authorList>
    </citation>
    <scope>NUCLEOTIDE SEQUENCE</scope>
    <source>
        <strain evidence="3">CHK190-19873</strain>
    </source>
</reference>
<feature type="transmembrane region" description="Helical" evidence="1">
    <location>
        <begin position="157"/>
        <end position="181"/>
    </location>
</feature>
<evidence type="ECO:0000256" key="1">
    <source>
        <dbReference type="SAM" id="Phobius"/>
    </source>
</evidence>
<keyword evidence="1" id="KW-0812">Transmembrane</keyword>
<evidence type="ECO:0000259" key="2">
    <source>
        <dbReference type="Pfam" id="PF14358"/>
    </source>
</evidence>
<evidence type="ECO:0000313" key="4">
    <source>
        <dbReference type="Proteomes" id="UP000823935"/>
    </source>
</evidence>
<keyword evidence="1" id="KW-0472">Membrane</keyword>
<proteinExistence type="predicted"/>
<feature type="transmembrane region" description="Helical" evidence="1">
    <location>
        <begin position="75"/>
        <end position="97"/>
    </location>
</feature>
<protein>
    <submittedName>
        <fullName evidence="3">DUF4405 domain-containing protein</fullName>
    </submittedName>
</protein>
<dbReference type="EMBL" id="DVIQ01000076">
    <property type="protein sequence ID" value="HIS32360.1"/>
    <property type="molecule type" value="Genomic_DNA"/>
</dbReference>
<keyword evidence="1" id="KW-1133">Transmembrane helix</keyword>
<name>A0A9D1JKP5_9FIRM</name>
<feature type="transmembrane region" description="Helical" evidence="1">
    <location>
        <begin position="9"/>
        <end position="29"/>
    </location>
</feature>
<organism evidence="3 4">
    <name type="scientific">Candidatus Limivivens intestinipullorum</name>
    <dbReference type="NCBI Taxonomy" id="2840858"/>
    <lineage>
        <taxon>Bacteria</taxon>
        <taxon>Bacillati</taxon>
        <taxon>Bacillota</taxon>
        <taxon>Clostridia</taxon>
        <taxon>Lachnospirales</taxon>
        <taxon>Lachnospiraceae</taxon>
        <taxon>Lachnospiraceae incertae sedis</taxon>
        <taxon>Candidatus Limivivens</taxon>
    </lineage>
</organism>
<dbReference type="AlphaFoldDB" id="A0A9D1JKP5"/>
<feature type="transmembrane region" description="Helical" evidence="1">
    <location>
        <begin position="201"/>
        <end position="219"/>
    </location>
</feature>
<gene>
    <name evidence="3" type="ORF">IAB44_12570</name>
</gene>
<dbReference type="InterPro" id="IPR025517">
    <property type="entry name" value="DUF4405"/>
</dbReference>
<reference evidence="3" key="2">
    <citation type="journal article" date="2021" name="PeerJ">
        <title>Extensive microbial diversity within the chicken gut microbiome revealed by metagenomics and culture.</title>
        <authorList>
            <person name="Gilroy R."/>
            <person name="Ravi A."/>
            <person name="Getino M."/>
            <person name="Pursley I."/>
            <person name="Horton D.L."/>
            <person name="Alikhan N.F."/>
            <person name="Baker D."/>
            <person name="Gharbi K."/>
            <person name="Hall N."/>
            <person name="Watson M."/>
            <person name="Adriaenssens E.M."/>
            <person name="Foster-Nyarko E."/>
            <person name="Jarju S."/>
            <person name="Secka A."/>
            <person name="Antonio M."/>
            <person name="Oren A."/>
            <person name="Chaudhuri R.R."/>
            <person name="La Ragione R."/>
            <person name="Hildebrand F."/>
            <person name="Pallen M.J."/>
        </authorList>
    </citation>
    <scope>NUCLEOTIDE SEQUENCE</scope>
    <source>
        <strain evidence="3">CHK190-19873</strain>
    </source>
</reference>
<sequence length="223" mass="25740">MKPKVKFKIGVDILMTLVLLFLMGYQFWGDVAHEWAGAGMFLLFLVHHILNGNWHKGLLRGKYSPSRFFMLAIDLLLFLAMIGLMVSGIMLSNHVFAFLRIRGGTSFARMLHMAASYWGFVLMSLHLGLHWGMFLSLAKRIGKLEAQSFFLKRLPTVLGAVIALYGLSVFIRRNLITYLFLRTEFVFLDFSEPIPFFYLEYLAMMGTFVFLAYYGSMFLRKEL</sequence>
<feature type="transmembrane region" description="Helical" evidence="1">
    <location>
        <begin position="35"/>
        <end position="54"/>
    </location>
</feature>
<feature type="domain" description="Flavinylation-associated cytochrome" evidence="2">
    <location>
        <begin position="73"/>
        <end position="131"/>
    </location>
</feature>
<comment type="caution">
    <text evidence="3">The sequence shown here is derived from an EMBL/GenBank/DDBJ whole genome shotgun (WGS) entry which is preliminary data.</text>
</comment>
<dbReference type="Pfam" id="PF14358">
    <property type="entry name" value="DUF4405"/>
    <property type="match status" value="1"/>
</dbReference>